<dbReference type="EMBL" id="HBGE01044267">
    <property type="protein sequence ID" value="CAD9140496.1"/>
    <property type="molecule type" value="Transcribed_RNA"/>
</dbReference>
<evidence type="ECO:0008006" key="2">
    <source>
        <dbReference type="Google" id="ProtNLM"/>
    </source>
</evidence>
<dbReference type="GO" id="GO:0004165">
    <property type="term" value="F:delta(3)-delta(2)-enoyl-CoA isomerase activity"/>
    <property type="evidence" value="ECO:0007669"/>
    <property type="project" value="TreeGrafter"/>
</dbReference>
<name>A0A7S1QJ74_ALECA</name>
<organism evidence="1">
    <name type="scientific">Alexandrium catenella</name>
    <name type="common">Red tide dinoflagellate</name>
    <name type="synonym">Gonyaulax catenella</name>
    <dbReference type="NCBI Taxonomy" id="2925"/>
    <lineage>
        <taxon>Eukaryota</taxon>
        <taxon>Sar</taxon>
        <taxon>Alveolata</taxon>
        <taxon>Dinophyceae</taxon>
        <taxon>Gonyaulacales</taxon>
        <taxon>Pyrocystaceae</taxon>
        <taxon>Alexandrium</taxon>
    </lineage>
</organism>
<accession>A0A7S1QJ74</accession>
<dbReference type="PANTHER" id="PTHR11941">
    <property type="entry name" value="ENOYL-COA HYDRATASE-RELATED"/>
    <property type="match status" value="1"/>
</dbReference>
<dbReference type="InterPro" id="IPR029045">
    <property type="entry name" value="ClpP/crotonase-like_dom_sf"/>
</dbReference>
<dbReference type="CDD" id="cd06558">
    <property type="entry name" value="crotonase-like"/>
    <property type="match status" value="1"/>
</dbReference>
<dbReference type="GO" id="GO:0005777">
    <property type="term" value="C:peroxisome"/>
    <property type="evidence" value="ECO:0007669"/>
    <property type="project" value="TreeGrafter"/>
</dbReference>
<evidence type="ECO:0000313" key="1">
    <source>
        <dbReference type="EMBL" id="CAD9140496.1"/>
    </source>
</evidence>
<proteinExistence type="predicted"/>
<dbReference type="GO" id="GO:0006635">
    <property type="term" value="P:fatty acid beta-oxidation"/>
    <property type="evidence" value="ECO:0007669"/>
    <property type="project" value="TreeGrafter"/>
</dbReference>
<protein>
    <recommendedName>
        <fullName evidence="2">Enoyl-CoA hydratase</fullName>
    </recommendedName>
</protein>
<sequence>MASSDCRALGEMPESRYGELIEGGSTPGWVELSRTPKGVYILSLKAEADPENRWIWPFSRAIHRAFEAVERHLEQNIDSPAALLTVSESPKFFSNGIDPDGSYSKKLRMPEASKLEVLEGHILTMPAFVRPLQLPIPTVAAVGGHAFGAGMMFAVGHDYRLQAEDRGFMCAIEIEIGVGIPPPEMELFRHVLPKPAFYETVMGAKRWAAHDSLRAGLVVKAPPRERLFEEALAFAESQAKLSQGERRRKLFMHIKDKVKGQVQRMVMDHTFPGGNLPEPLARNEAFVRQLGERYPYLMRHIGEVIEEVPVIPPRPKPKSKL</sequence>
<dbReference type="PANTHER" id="PTHR11941:SF75">
    <property type="entry name" value="ENOYL-COA HYDRATASE_ISOMERASE FAMILY PROTEIN"/>
    <property type="match status" value="1"/>
</dbReference>
<reference evidence="1" key="1">
    <citation type="submission" date="2021-01" db="EMBL/GenBank/DDBJ databases">
        <authorList>
            <person name="Corre E."/>
            <person name="Pelletier E."/>
            <person name="Niang G."/>
            <person name="Scheremetjew M."/>
            <person name="Finn R."/>
            <person name="Kale V."/>
            <person name="Holt S."/>
            <person name="Cochrane G."/>
            <person name="Meng A."/>
            <person name="Brown T."/>
            <person name="Cohen L."/>
        </authorList>
    </citation>
    <scope>NUCLEOTIDE SEQUENCE</scope>
    <source>
        <strain evidence="1">OF101</strain>
    </source>
</reference>
<dbReference type="SUPFAM" id="SSF52096">
    <property type="entry name" value="ClpP/crotonase"/>
    <property type="match status" value="1"/>
</dbReference>
<dbReference type="AlphaFoldDB" id="A0A7S1QJ74"/>
<dbReference type="Pfam" id="PF00378">
    <property type="entry name" value="ECH_1"/>
    <property type="match status" value="1"/>
</dbReference>
<dbReference type="InterPro" id="IPR001753">
    <property type="entry name" value="Enoyl-CoA_hydra/iso"/>
</dbReference>
<dbReference type="Gene3D" id="3.90.226.10">
    <property type="entry name" value="2-enoyl-CoA Hydratase, Chain A, domain 1"/>
    <property type="match status" value="1"/>
</dbReference>
<gene>
    <name evidence="1" type="ORF">ACAT0790_LOCUS26688</name>
</gene>